<dbReference type="RefSeq" id="XP_044564194.1">
    <property type="nucleotide sequence ID" value="XM_044704545.1"/>
</dbReference>
<dbReference type="Gene3D" id="3.30.70.1230">
    <property type="entry name" value="Nucleotide cyclase"/>
    <property type="match status" value="1"/>
</dbReference>
<evidence type="ECO:0000256" key="8">
    <source>
        <dbReference type="SAM" id="MobiDB-lite"/>
    </source>
</evidence>
<dbReference type="VEuPathDB" id="AmoebaDB:NF0026510"/>
<evidence type="ECO:0000256" key="7">
    <source>
        <dbReference type="RuleBase" id="RU000405"/>
    </source>
</evidence>
<evidence type="ECO:0000256" key="5">
    <source>
        <dbReference type="ARBA" id="ARBA00023136"/>
    </source>
</evidence>
<evidence type="ECO:0000313" key="12">
    <source>
        <dbReference type="EMBL" id="KAF0979481.1"/>
    </source>
</evidence>
<evidence type="ECO:0000256" key="4">
    <source>
        <dbReference type="ARBA" id="ARBA00022989"/>
    </source>
</evidence>
<feature type="compositionally biased region" description="Low complexity" evidence="8">
    <location>
        <begin position="835"/>
        <end position="845"/>
    </location>
</feature>
<feature type="region of interest" description="Disordered" evidence="8">
    <location>
        <begin position="797"/>
        <end position="871"/>
    </location>
</feature>
<keyword evidence="5 9" id="KW-0472">Membrane</keyword>
<evidence type="ECO:0000259" key="10">
    <source>
        <dbReference type="PROSITE" id="PS50112"/>
    </source>
</evidence>
<comment type="similarity">
    <text evidence="7">Belongs to the adenylyl cyclase class-4/guanylyl cyclase family.</text>
</comment>
<dbReference type="AlphaFoldDB" id="A0A6A5BY73"/>
<dbReference type="GO" id="GO:0035556">
    <property type="term" value="P:intracellular signal transduction"/>
    <property type="evidence" value="ECO:0007669"/>
    <property type="project" value="InterPro"/>
</dbReference>
<dbReference type="VEuPathDB" id="AmoebaDB:NF0026520"/>
<dbReference type="VEuPathDB" id="AmoebaDB:NF0026500"/>
<evidence type="ECO:0000259" key="11">
    <source>
        <dbReference type="PROSITE" id="PS50125"/>
    </source>
</evidence>
<dbReference type="EMBL" id="VFQX01000026">
    <property type="protein sequence ID" value="KAF0979481.1"/>
    <property type="molecule type" value="Genomic_DNA"/>
</dbReference>
<feature type="domain" description="Guanylate cyclase" evidence="11">
    <location>
        <begin position="612"/>
        <end position="747"/>
    </location>
</feature>
<dbReference type="VEuPathDB" id="AmoebaDB:FDP41_001459"/>
<dbReference type="GO" id="GO:0004016">
    <property type="term" value="F:adenylate cyclase activity"/>
    <property type="evidence" value="ECO:0007669"/>
    <property type="project" value="TreeGrafter"/>
</dbReference>
<dbReference type="PANTHER" id="PTHR11920:SF335">
    <property type="entry name" value="GUANYLATE CYCLASE"/>
    <property type="match status" value="1"/>
</dbReference>
<protein>
    <recommendedName>
        <fullName evidence="14">Guanylate cyclase domain-containing protein</fullName>
    </recommendedName>
</protein>
<dbReference type="VEuPathDB" id="AmoebaDB:NfTy_046300"/>
<keyword evidence="2 9" id="KW-0812">Transmembrane</keyword>
<evidence type="ECO:0000256" key="6">
    <source>
        <dbReference type="ARBA" id="ARBA00023239"/>
    </source>
</evidence>
<dbReference type="Pfam" id="PF13426">
    <property type="entry name" value="PAS_9"/>
    <property type="match status" value="1"/>
</dbReference>
<feature type="compositionally biased region" description="Low complexity" evidence="8">
    <location>
        <begin position="803"/>
        <end position="816"/>
    </location>
</feature>
<dbReference type="InterPro" id="IPR035965">
    <property type="entry name" value="PAS-like_dom_sf"/>
</dbReference>
<dbReference type="NCBIfam" id="TIGR00229">
    <property type="entry name" value="sensory_box"/>
    <property type="match status" value="1"/>
</dbReference>
<evidence type="ECO:0000256" key="1">
    <source>
        <dbReference type="ARBA" id="ARBA00004370"/>
    </source>
</evidence>
<feature type="domain" description="PAS" evidence="10">
    <location>
        <begin position="444"/>
        <end position="515"/>
    </location>
</feature>
<dbReference type="InterPro" id="IPR018297">
    <property type="entry name" value="A/G_cyclase_CS"/>
</dbReference>
<keyword evidence="4 9" id="KW-1133">Transmembrane helix</keyword>
<dbReference type="PROSITE" id="PS50112">
    <property type="entry name" value="PAS"/>
    <property type="match status" value="1"/>
</dbReference>
<dbReference type="InterPro" id="IPR050401">
    <property type="entry name" value="Cyclic_nucleotide_synthase"/>
</dbReference>
<gene>
    <name evidence="12" type="ORF">FDP41_001459</name>
</gene>
<dbReference type="GO" id="GO:0004383">
    <property type="term" value="F:guanylate cyclase activity"/>
    <property type="evidence" value="ECO:0007669"/>
    <property type="project" value="TreeGrafter"/>
</dbReference>
<dbReference type="GeneID" id="68108677"/>
<dbReference type="InterPro" id="IPR001054">
    <property type="entry name" value="A/G_cyclase"/>
</dbReference>
<comment type="subcellular location">
    <subcellularLocation>
        <location evidence="1">Membrane</location>
    </subcellularLocation>
</comment>
<dbReference type="Pfam" id="PF00211">
    <property type="entry name" value="Guanylate_cyc"/>
    <property type="match status" value="1"/>
</dbReference>
<dbReference type="SMART" id="SM00091">
    <property type="entry name" value="PAS"/>
    <property type="match status" value="1"/>
</dbReference>
<dbReference type="CDD" id="cd07302">
    <property type="entry name" value="CHD"/>
    <property type="match status" value="1"/>
</dbReference>
<dbReference type="CDD" id="cd00130">
    <property type="entry name" value="PAS"/>
    <property type="match status" value="1"/>
</dbReference>
<evidence type="ECO:0000256" key="3">
    <source>
        <dbReference type="ARBA" id="ARBA00022741"/>
    </source>
</evidence>
<comment type="caution">
    <text evidence="12">The sequence shown here is derived from an EMBL/GenBank/DDBJ whole genome shotgun (WGS) entry which is preliminary data.</text>
</comment>
<dbReference type="SUPFAM" id="SSF55073">
    <property type="entry name" value="Nucleotide cyclase"/>
    <property type="match status" value="1"/>
</dbReference>
<dbReference type="OrthoDB" id="60033at2759"/>
<name>A0A6A5BY73_NAEFO</name>
<dbReference type="Proteomes" id="UP000444721">
    <property type="component" value="Unassembled WGS sequence"/>
</dbReference>
<dbReference type="GO" id="GO:0000166">
    <property type="term" value="F:nucleotide binding"/>
    <property type="evidence" value="ECO:0007669"/>
    <property type="project" value="UniProtKB-KW"/>
</dbReference>
<dbReference type="InterPro" id="IPR029787">
    <property type="entry name" value="Nucleotide_cyclase"/>
</dbReference>
<dbReference type="GO" id="GO:0005886">
    <property type="term" value="C:plasma membrane"/>
    <property type="evidence" value="ECO:0007669"/>
    <property type="project" value="TreeGrafter"/>
</dbReference>
<evidence type="ECO:0008006" key="14">
    <source>
        <dbReference type="Google" id="ProtNLM"/>
    </source>
</evidence>
<dbReference type="PROSITE" id="PS00452">
    <property type="entry name" value="GUANYLATE_CYCLASE_1"/>
    <property type="match status" value="1"/>
</dbReference>
<dbReference type="Gene3D" id="3.30.450.20">
    <property type="entry name" value="PAS domain"/>
    <property type="match status" value="1"/>
</dbReference>
<organism evidence="12 13">
    <name type="scientific">Naegleria fowleri</name>
    <name type="common">Brain eating amoeba</name>
    <dbReference type="NCBI Taxonomy" id="5763"/>
    <lineage>
        <taxon>Eukaryota</taxon>
        <taxon>Discoba</taxon>
        <taxon>Heterolobosea</taxon>
        <taxon>Tetramitia</taxon>
        <taxon>Eutetramitia</taxon>
        <taxon>Vahlkampfiidae</taxon>
        <taxon>Naegleria</taxon>
    </lineage>
</organism>
<dbReference type="SMART" id="SM00044">
    <property type="entry name" value="CYCc"/>
    <property type="match status" value="1"/>
</dbReference>
<proteinExistence type="inferred from homology"/>
<sequence>MPQTAPLSIMRNIRNMQNFINVFLNYGYNWPAYDHEFPLPSKRLSNDKTIMDELIALGQAIQFDAATYTEYGKSMYTTYVPGFESIPELGKTFTGTPQPRNVSIIEITNSILKYTQQIMNEDFPYPYLNDAVDMNSLNTTLAREVITKIMNSTFMESFSSFSFMALFQCYWSHAKKLVLFRELFTNFGLKNFVDTGNVKYGNKYLSEYESIDQLYKLVRYETDMVAANWNELIYGDVTKPNDDPVIGLYPSLDKLLKSGVASNCTEYLSSHNMTFNLNTNIQYCLGIEKVMTDYLTESTEFCERTRNVYLAQLNSSQNLDPTEIFMEHNFVSMISYPLTDKLVIYMNEFVRVSGELSLVMLLIFSSCGLLLIFIFGKILHSMLKNATDHYQQSRMLLNYIPIDFVDRNEILRNLILYHQFPNPILQKFSNRRIHPGSSEDEGTIFKGVSNIINSNVDGSAIINEQGEVELCNPSALRMFGLSSVDILGNSIYSLFSSGESQTQVKKVVASLFEQSKRSTDGSAHETFEVECVRRNQSKFPARLTLFTTRVSQRGIILVITIKDMTSEKKQQTLLNEEKKNSENLLKNILPEAVGNRLKQGETFIAEKLGDISCFFSDMVGFTNFSSGMQPTELVKMLNIIVNGFDTLVEMYHLEKIKTIGDAYFAVGGLHGAASSDHPERTLRFAMDTFKVIRDFNDGKHGITLEEGHLLNIRVGINTGRAVAGVIGKIKFAYDLWGDTINTASRMESTGVPGRIQISRSTYERVYDLGYEFEERMVEVKGKGKMQSYLLKAKHHINPLPEHTNNTNNPNNSYSSGGDDDDSHFIQSNEHDQSENNSCVNVNNHNQTELRDAEQSAMTSSLEFSSVRVVRH</sequence>
<dbReference type="GO" id="GO:0007168">
    <property type="term" value="P:receptor guanylyl cyclase signaling pathway"/>
    <property type="evidence" value="ECO:0007669"/>
    <property type="project" value="TreeGrafter"/>
</dbReference>
<dbReference type="PROSITE" id="PS50125">
    <property type="entry name" value="GUANYLATE_CYCLASE_2"/>
    <property type="match status" value="1"/>
</dbReference>
<keyword evidence="3" id="KW-0547">Nucleotide-binding</keyword>
<dbReference type="PANTHER" id="PTHR11920">
    <property type="entry name" value="GUANYLYL CYCLASE"/>
    <property type="match status" value="1"/>
</dbReference>
<accession>A0A6A5BY73</accession>
<keyword evidence="13" id="KW-1185">Reference proteome</keyword>
<dbReference type="GO" id="GO:0001653">
    <property type="term" value="F:peptide receptor activity"/>
    <property type="evidence" value="ECO:0007669"/>
    <property type="project" value="TreeGrafter"/>
</dbReference>
<dbReference type="InterPro" id="IPR000014">
    <property type="entry name" value="PAS"/>
</dbReference>
<evidence type="ECO:0000256" key="9">
    <source>
        <dbReference type="SAM" id="Phobius"/>
    </source>
</evidence>
<reference evidence="12 13" key="1">
    <citation type="journal article" date="2019" name="Sci. Rep.">
        <title>Nanopore sequencing improves the draft genome of the human pathogenic amoeba Naegleria fowleri.</title>
        <authorList>
            <person name="Liechti N."/>
            <person name="Schurch N."/>
            <person name="Bruggmann R."/>
            <person name="Wittwer M."/>
        </authorList>
    </citation>
    <scope>NUCLEOTIDE SEQUENCE [LARGE SCALE GENOMIC DNA]</scope>
    <source>
        <strain evidence="12 13">ATCC 30894</strain>
    </source>
</reference>
<evidence type="ECO:0000256" key="2">
    <source>
        <dbReference type="ARBA" id="ARBA00022692"/>
    </source>
</evidence>
<feature type="transmembrane region" description="Helical" evidence="9">
    <location>
        <begin position="356"/>
        <end position="375"/>
    </location>
</feature>
<evidence type="ECO:0000313" key="13">
    <source>
        <dbReference type="Proteomes" id="UP000444721"/>
    </source>
</evidence>
<keyword evidence="6 7" id="KW-0456">Lyase</keyword>
<dbReference type="SUPFAM" id="SSF55785">
    <property type="entry name" value="PYP-like sensor domain (PAS domain)"/>
    <property type="match status" value="1"/>
</dbReference>